<evidence type="ECO:0000313" key="1">
    <source>
        <dbReference type="EMBL" id="CAL5221777.1"/>
    </source>
</evidence>
<evidence type="ECO:0000313" key="2">
    <source>
        <dbReference type="Proteomes" id="UP001497392"/>
    </source>
</evidence>
<sequence>MGNLENSVDHLLRHERQKEWMQDGQVDTQFLCIPLTVTVYRGGNHPIKPLTPLWRAVNITFDDSCSPANLDAGDTQRLRTEEAMQRLKVPGKLLWNGDDAITCAEVGLDSDFTHLVDAVSEDMFKQAFRSEGTRLRMLGYATSGTPSLFLETSDDRPPEYWVEVVSRALEYCGIPATRLEIHPLGRDLARLLAPYERSTRAAPHKKRDLLLKSQQLYRAADQFKIKQALRDCELVDLDDVLADFQNL</sequence>
<dbReference type="Proteomes" id="UP001497392">
    <property type="component" value="Unassembled WGS sequence"/>
</dbReference>
<keyword evidence="2" id="KW-1185">Reference proteome</keyword>
<organism evidence="1 2">
    <name type="scientific">Coccomyxa viridis</name>
    <dbReference type="NCBI Taxonomy" id="1274662"/>
    <lineage>
        <taxon>Eukaryota</taxon>
        <taxon>Viridiplantae</taxon>
        <taxon>Chlorophyta</taxon>
        <taxon>core chlorophytes</taxon>
        <taxon>Trebouxiophyceae</taxon>
        <taxon>Trebouxiophyceae incertae sedis</taxon>
        <taxon>Coccomyxaceae</taxon>
        <taxon>Coccomyxa</taxon>
    </lineage>
</organism>
<dbReference type="EMBL" id="CAXHTA020000005">
    <property type="protein sequence ID" value="CAL5221777.1"/>
    <property type="molecule type" value="Genomic_DNA"/>
</dbReference>
<comment type="caution">
    <text evidence="1">The sequence shown here is derived from an EMBL/GenBank/DDBJ whole genome shotgun (WGS) entry which is preliminary data.</text>
</comment>
<name>A0ABP1FW67_9CHLO</name>
<reference evidence="1 2" key="1">
    <citation type="submission" date="2024-06" db="EMBL/GenBank/DDBJ databases">
        <authorList>
            <person name="Kraege A."/>
            <person name="Thomma B."/>
        </authorList>
    </citation>
    <scope>NUCLEOTIDE SEQUENCE [LARGE SCALE GENOMIC DNA]</scope>
</reference>
<proteinExistence type="predicted"/>
<protein>
    <submittedName>
        <fullName evidence="1">G4030 protein</fullName>
    </submittedName>
</protein>
<accession>A0ABP1FW67</accession>
<gene>
    <name evidence="1" type="primary">g4030</name>
    <name evidence="1" type="ORF">VP750_LOCUS3436</name>
</gene>